<dbReference type="PANTHER" id="PTHR47926">
    <property type="entry name" value="PENTATRICOPEPTIDE REPEAT-CONTAINING PROTEIN"/>
    <property type="match status" value="1"/>
</dbReference>
<dbReference type="PROSITE" id="PS51375">
    <property type="entry name" value="PPR"/>
    <property type="match status" value="2"/>
</dbReference>
<protein>
    <recommendedName>
        <fullName evidence="4">DYW domain-containing protein</fullName>
    </recommendedName>
</protein>
<sequence>MGAWGFEIIGLSMKPCWLDQASNYPLPNQRTVALIGFVTLSNQGKVRIGYGSDMILKNDLIYLYGRCGRMDMACDVFDKMPETNVVSWTAMMCGHLQQACGFLKIPKNGMQIHGICVRTGFEWFPVVANSAMDKYSRCGRISEAEQMFNLMPIRSLISWNAMIAGYALVGMACSGLEAIEEGTQILAYFITRGFPFYVQAIVSSALVDLYVKSKYLIEAQKVFHQLEQKNVISWCSLILGKQMHCYTAKFPSGMEKSMANSIINMYLKGYGKHGLGREAIRLFNKMHVEDVEPDGVTYLALLSACSHSGLVEESGCLKEAKELIHSMPLKPNIGICQTLLSACRVHGEFEMGRERERESKRIDEVEGFKERWRMQLVGIDKEVHFFYNGDERHPLTVEIHKVLKEMERRIKEEMGYAYEVRFALHNVEEESKAKSLRSHSEKLAIRFALVHGGVEEGGRTIRVFENLRVCGDCHDFIKGLSNGFEEGVCGKRCQ</sequence>
<dbReference type="GO" id="GO:0003723">
    <property type="term" value="F:RNA binding"/>
    <property type="evidence" value="ECO:0007669"/>
    <property type="project" value="InterPro"/>
</dbReference>
<comment type="similarity">
    <text evidence="1">Belongs to the PPR family. PCMP-H subfamily.</text>
</comment>
<comment type="caution">
    <text evidence="5">The sequence shown here is derived from an EMBL/GenBank/DDBJ whole genome shotgun (WGS) entry which is preliminary data.</text>
</comment>
<evidence type="ECO:0000313" key="6">
    <source>
        <dbReference type="Proteomes" id="UP000626092"/>
    </source>
</evidence>
<gene>
    <name evidence="5" type="ORF">RHSIM_Rhsim07G0155200</name>
</gene>
<keyword evidence="2" id="KW-0677">Repeat</keyword>
<dbReference type="EMBL" id="WJXA01000007">
    <property type="protein sequence ID" value="KAF7137167.1"/>
    <property type="molecule type" value="Genomic_DNA"/>
</dbReference>
<dbReference type="Pfam" id="PF13041">
    <property type="entry name" value="PPR_2"/>
    <property type="match status" value="1"/>
</dbReference>
<dbReference type="InterPro" id="IPR002885">
    <property type="entry name" value="PPR_rpt"/>
</dbReference>
<dbReference type="OrthoDB" id="185373at2759"/>
<dbReference type="Pfam" id="PF01535">
    <property type="entry name" value="PPR"/>
    <property type="match status" value="3"/>
</dbReference>
<dbReference type="InterPro" id="IPR046960">
    <property type="entry name" value="PPR_At4g14850-like_plant"/>
</dbReference>
<organism evidence="5 6">
    <name type="scientific">Rhododendron simsii</name>
    <name type="common">Sims's rhododendron</name>
    <dbReference type="NCBI Taxonomy" id="118357"/>
    <lineage>
        <taxon>Eukaryota</taxon>
        <taxon>Viridiplantae</taxon>
        <taxon>Streptophyta</taxon>
        <taxon>Embryophyta</taxon>
        <taxon>Tracheophyta</taxon>
        <taxon>Spermatophyta</taxon>
        <taxon>Magnoliopsida</taxon>
        <taxon>eudicotyledons</taxon>
        <taxon>Gunneridae</taxon>
        <taxon>Pentapetalae</taxon>
        <taxon>asterids</taxon>
        <taxon>Ericales</taxon>
        <taxon>Ericaceae</taxon>
        <taxon>Ericoideae</taxon>
        <taxon>Rhodoreae</taxon>
        <taxon>Rhododendron</taxon>
    </lineage>
</organism>
<keyword evidence="6" id="KW-1185">Reference proteome</keyword>
<reference evidence="5" key="1">
    <citation type="submission" date="2019-11" db="EMBL/GenBank/DDBJ databases">
        <authorList>
            <person name="Liu Y."/>
            <person name="Hou J."/>
            <person name="Li T.-Q."/>
            <person name="Guan C.-H."/>
            <person name="Wu X."/>
            <person name="Wu H.-Z."/>
            <person name="Ling F."/>
            <person name="Zhang R."/>
            <person name="Shi X.-G."/>
            <person name="Ren J.-P."/>
            <person name="Chen E.-F."/>
            <person name="Sun J.-M."/>
        </authorList>
    </citation>
    <scope>NUCLEOTIDE SEQUENCE</scope>
    <source>
        <strain evidence="5">Adult_tree_wgs_1</strain>
        <tissue evidence="5">Leaves</tissue>
    </source>
</reference>
<evidence type="ECO:0000313" key="5">
    <source>
        <dbReference type="EMBL" id="KAF7137167.1"/>
    </source>
</evidence>
<evidence type="ECO:0000259" key="4">
    <source>
        <dbReference type="Pfam" id="PF14432"/>
    </source>
</evidence>
<dbReference type="NCBIfam" id="TIGR00756">
    <property type="entry name" value="PPR"/>
    <property type="match status" value="2"/>
</dbReference>
<dbReference type="Pfam" id="PF14432">
    <property type="entry name" value="DYW_deaminase"/>
    <property type="match status" value="1"/>
</dbReference>
<name>A0A834GK60_RHOSS</name>
<dbReference type="Proteomes" id="UP000626092">
    <property type="component" value="Unassembled WGS sequence"/>
</dbReference>
<dbReference type="Gene3D" id="1.25.40.10">
    <property type="entry name" value="Tetratricopeptide repeat domain"/>
    <property type="match status" value="3"/>
</dbReference>
<proteinExistence type="inferred from homology"/>
<evidence type="ECO:0000256" key="1">
    <source>
        <dbReference type="ARBA" id="ARBA00006643"/>
    </source>
</evidence>
<dbReference type="InterPro" id="IPR011990">
    <property type="entry name" value="TPR-like_helical_dom_sf"/>
</dbReference>
<dbReference type="InterPro" id="IPR032867">
    <property type="entry name" value="DYW_dom"/>
</dbReference>
<dbReference type="AlphaFoldDB" id="A0A834GK60"/>
<dbReference type="GO" id="GO:0009451">
    <property type="term" value="P:RNA modification"/>
    <property type="evidence" value="ECO:0007669"/>
    <property type="project" value="InterPro"/>
</dbReference>
<feature type="repeat" description="PPR" evidence="3">
    <location>
        <begin position="259"/>
        <end position="293"/>
    </location>
</feature>
<feature type="domain" description="DYW" evidence="4">
    <location>
        <begin position="415"/>
        <end position="484"/>
    </location>
</feature>
<evidence type="ECO:0000256" key="3">
    <source>
        <dbReference type="PROSITE-ProRule" id="PRU00708"/>
    </source>
</evidence>
<evidence type="ECO:0000256" key="2">
    <source>
        <dbReference type="ARBA" id="ARBA00022737"/>
    </source>
</evidence>
<feature type="repeat" description="PPR" evidence="3">
    <location>
        <begin position="53"/>
        <end position="87"/>
    </location>
</feature>
<accession>A0A834GK60</accession>
<dbReference type="GO" id="GO:0008270">
    <property type="term" value="F:zinc ion binding"/>
    <property type="evidence" value="ECO:0007669"/>
    <property type="project" value="InterPro"/>
</dbReference>